<accession>A0ACB7PCU7</accession>
<evidence type="ECO:0000313" key="1">
    <source>
        <dbReference type="EMBL" id="KAH6635815.1"/>
    </source>
</evidence>
<reference evidence="1 2" key="1">
    <citation type="journal article" date="2021" name="Nat. Commun.">
        <title>Genetic determinants of endophytism in the Arabidopsis root mycobiome.</title>
        <authorList>
            <person name="Mesny F."/>
            <person name="Miyauchi S."/>
            <person name="Thiergart T."/>
            <person name="Pickel B."/>
            <person name="Atanasova L."/>
            <person name="Karlsson M."/>
            <person name="Huettel B."/>
            <person name="Barry K.W."/>
            <person name="Haridas S."/>
            <person name="Chen C."/>
            <person name="Bauer D."/>
            <person name="Andreopoulos W."/>
            <person name="Pangilinan J."/>
            <person name="LaButti K."/>
            <person name="Riley R."/>
            <person name="Lipzen A."/>
            <person name="Clum A."/>
            <person name="Drula E."/>
            <person name="Henrissat B."/>
            <person name="Kohler A."/>
            <person name="Grigoriev I.V."/>
            <person name="Martin F.M."/>
            <person name="Hacquard S."/>
        </authorList>
    </citation>
    <scope>NUCLEOTIDE SEQUENCE [LARGE SCALE GENOMIC DNA]</scope>
    <source>
        <strain evidence="1 2">MPI-SDFR-AT-0079</strain>
    </source>
</reference>
<evidence type="ECO:0000313" key="2">
    <source>
        <dbReference type="Proteomes" id="UP000724584"/>
    </source>
</evidence>
<keyword evidence="2" id="KW-1185">Reference proteome</keyword>
<comment type="caution">
    <text evidence="1">The sequence shown here is derived from an EMBL/GenBank/DDBJ whole genome shotgun (WGS) entry which is preliminary data.</text>
</comment>
<dbReference type="EMBL" id="JAGIZQ010000003">
    <property type="protein sequence ID" value="KAH6635815.1"/>
    <property type="molecule type" value="Genomic_DNA"/>
</dbReference>
<protein>
    <submittedName>
        <fullName evidence="1">Uncharacterized protein</fullName>
    </submittedName>
</protein>
<dbReference type="Proteomes" id="UP000724584">
    <property type="component" value="Unassembled WGS sequence"/>
</dbReference>
<gene>
    <name evidence="1" type="ORF">F5144DRAFT_627944</name>
</gene>
<sequence>MAATVFGAPIAAIATPVSTVFNPQGPFPRYVRRFENSTLTTTARGSDCAKFNGFKTCSSNGDYGSCLLSSKADFCNCNNGIQYLDCVSEAIAASTCVGAVGVPDWDAYERSWFQSSCPTPPSSVMTQLPQPTSIQVDLQTIISIIPSGPISQPPRPTATATYRDGGELLAGDCQSTSYTLLNGGDMVLYAALVGCNSDRPQCCPWNVTSDASLDSPDSGGEDNQAAAIQAGDFPVPAGNVKDSLSRCPQDYYSVSGQCCPNGYYKFTREIASRTPCISTLAGRATPPPLTVGLAANPTDTTLPTSAVVNLAWAMGFDVDGEPAPALSRGAVVGIGVGSGVVAVTVIAAVVWFVLRWRRGRRAAAPGGMGKDDGGAGQGVAYTPGYHAPQEGLGAPAEVKPGGVVAGAEWDGRYGYPVPVQSGGYRA</sequence>
<organism evidence="1 2">
    <name type="scientific">Chaetomium tenue</name>
    <dbReference type="NCBI Taxonomy" id="1854479"/>
    <lineage>
        <taxon>Eukaryota</taxon>
        <taxon>Fungi</taxon>
        <taxon>Dikarya</taxon>
        <taxon>Ascomycota</taxon>
        <taxon>Pezizomycotina</taxon>
        <taxon>Sordariomycetes</taxon>
        <taxon>Sordariomycetidae</taxon>
        <taxon>Sordariales</taxon>
        <taxon>Chaetomiaceae</taxon>
        <taxon>Chaetomium</taxon>
    </lineage>
</organism>
<name>A0ACB7PCU7_9PEZI</name>
<proteinExistence type="predicted"/>